<comment type="similarity">
    <text evidence="1">Belongs to the LysR transcriptional regulatory family.</text>
</comment>
<keyword evidence="8" id="KW-1185">Reference proteome</keyword>
<gene>
    <name evidence="7" type="ORF">HCK00_22135</name>
</gene>
<evidence type="ECO:0000259" key="6">
    <source>
        <dbReference type="PROSITE" id="PS50931"/>
    </source>
</evidence>
<reference evidence="7 8" key="1">
    <citation type="submission" date="2020-03" db="EMBL/GenBank/DDBJ databases">
        <title>WGS of actinomycetes isolated from Thailand.</title>
        <authorList>
            <person name="Thawai C."/>
        </authorList>
    </citation>
    <scope>NUCLEOTIDE SEQUENCE [LARGE SCALE GENOMIC DNA]</scope>
    <source>
        <strain evidence="7 8">PLAI 1-29</strain>
    </source>
</reference>
<dbReference type="Gene3D" id="3.40.190.10">
    <property type="entry name" value="Periplasmic binding protein-like II"/>
    <property type="match status" value="2"/>
</dbReference>
<protein>
    <submittedName>
        <fullName evidence="7">LysR family transcriptional regulator</fullName>
    </submittedName>
</protein>
<evidence type="ECO:0000256" key="1">
    <source>
        <dbReference type="ARBA" id="ARBA00009437"/>
    </source>
</evidence>
<keyword evidence="2" id="KW-0805">Transcription regulation</keyword>
<dbReference type="InterPro" id="IPR000847">
    <property type="entry name" value="LysR_HTH_N"/>
</dbReference>
<evidence type="ECO:0000256" key="4">
    <source>
        <dbReference type="ARBA" id="ARBA00023163"/>
    </source>
</evidence>
<dbReference type="Pfam" id="PF03466">
    <property type="entry name" value="LysR_substrate"/>
    <property type="match status" value="1"/>
</dbReference>
<organism evidence="7 8">
    <name type="scientific">Streptomyces zingiberis</name>
    <dbReference type="NCBI Taxonomy" id="2053010"/>
    <lineage>
        <taxon>Bacteria</taxon>
        <taxon>Bacillati</taxon>
        <taxon>Actinomycetota</taxon>
        <taxon>Actinomycetes</taxon>
        <taxon>Kitasatosporales</taxon>
        <taxon>Streptomycetaceae</taxon>
        <taxon>Streptomyces</taxon>
    </lineage>
</organism>
<dbReference type="Pfam" id="PF00126">
    <property type="entry name" value="HTH_1"/>
    <property type="match status" value="1"/>
</dbReference>
<feature type="region of interest" description="Disordered" evidence="5">
    <location>
        <begin position="297"/>
        <end position="319"/>
    </location>
</feature>
<dbReference type="InterPro" id="IPR036388">
    <property type="entry name" value="WH-like_DNA-bd_sf"/>
</dbReference>
<keyword evidence="4" id="KW-0804">Transcription</keyword>
<evidence type="ECO:0000256" key="5">
    <source>
        <dbReference type="SAM" id="MobiDB-lite"/>
    </source>
</evidence>
<dbReference type="RefSeq" id="WP_168103776.1">
    <property type="nucleotide sequence ID" value="NZ_JAATEN010000021.1"/>
</dbReference>
<sequence>MTHIERLDLNLLVPLMALLEERNVSRAARRVHLSQPAMSRTLRRLRETFDDDLLVRSPSGYRRTPCAERLQQQLAVLLPQIADLFTREDFSPGTAAETFRLTGTDYAASVIGEELFRTVMQLSPQSRLHYRPWHEGVFDDLQRGAMDLAFFGSEPPASLRAEPLFTEEFVCVRDREHAPAGHAPLDLADYLRAVHVVVDISHGMQGIVDASLRRAGVERTVGLTVPYHYAALQAVARTPLVATLPRRLLDAGGAGPSGTFHVVPAPAAIDRMTYLMLWHPRLDNDPAHRWLRQMTRAAAGGSAPGTGPPHRTGDAPDAR</sequence>
<dbReference type="PANTHER" id="PTHR30118:SF15">
    <property type="entry name" value="TRANSCRIPTIONAL REGULATORY PROTEIN"/>
    <property type="match status" value="1"/>
</dbReference>
<dbReference type="InterPro" id="IPR005119">
    <property type="entry name" value="LysR_subst-bd"/>
</dbReference>
<dbReference type="InterPro" id="IPR036390">
    <property type="entry name" value="WH_DNA-bd_sf"/>
</dbReference>
<accession>A0ABX1C167</accession>
<dbReference type="PANTHER" id="PTHR30118">
    <property type="entry name" value="HTH-TYPE TRANSCRIPTIONAL REGULATOR LEUO-RELATED"/>
    <property type="match status" value="1"/>
</dbReference>
<evidence type="ECO:0000313" key="8">
    <source>
        <dbReference type="Proteomes" id="UP000695264"/>
    </source>
</evidence>
<dbReference type="Proteomes" id="UP000695264">
    <property type="component" value="Unassembled WGS sequence"/>
</dbReference>
<evidence type="ECO:0000256" key="2">
    <source>
        <dbReference type="ARBA" id="ARBA00023015"/>
    </source>
</evidence>
<keyword evidence="3" id="KW-0238">DNA-binding</keyword>
<dbReference type="CDD" id="cd08417">
    <property type="entry name" value="PBP2_Nitroaromatics_like"/>
    <property type="match status" value="1"/>
</dbReference>
<name>A0ABX1C167_9ACTN</name>
<dbReference type="InterPro" id="IPR037402">
    <property type="entry name" value="YidZ_PBP2"/>
</dbReference>
<proteinExistence type="inferred from homology"/>
<dbReference type="InterPro" id="IPR050389">
    <property type="entry name" value="LysR-type_TF"/>
</dbReference>
<dbReference type="PRINTS" id="PR00039">
    <property type="entry name" value="HTHLYSR"/>
</dbReference>
<dbReference type="Gene3D" id="1.10.10.10">
    <property type="entry name" value="Winged helix-like DNA-binding domain superfamily/Winged helix DNA-binding domain"/>
    <property type="match status" value="1"/>
</dbReference>
<dbReference type="SUPFAM" id="SSF53850">
    <property type="entry name" value="Periplasmic binding protein-like II"/>
    <property type="match status" value="1"/>
</dbReference>
<comment type="caution">
    <text evidence="7">The sequence shown here is derived from an EMBL/GenBank/DDBJ whole genome shotgun (WGS) entry which is preliminary data.</text>
</comment>
<dbReference type="EMBL" id="JAATEN010000021">
    <property type="protein sequence ID" value="NJQ03158.1"/>
    <property type="molecule type" value="Genomic_DNA"/>
</dbReference>
<feature type="domain" description="HTH lysR-type" evidence="6">
    <location>
        <begin position="7"/>
        <end position="64"/>
    </location>
</feature>
<dbReference type="SUPFAM" id="SSF46785">
    <property type="entry name" value="Winged helix' DNA-binding domain"/>
    <property type="match status" value="1"/>
</dbReference>
<evidence type="ECO:0000256" key="3">
    <source>
        <dbReference type="ARBA" id="ARBA00023125"/>
    </source>
</evidence>
<evidence type="ECO:0000313" key="7">
    <source>
        <dbReference type="EMBL" id="NJQ03158.1"/>
    </source>
</evidence>
<dbReference type="PROSITE" id="PS50931">
    <property type="entry name" value="HTH_LYSR"/>
    <property type="match status" value="1"/>
</dbReference>